<protein>
    <recommendedName>
        <fullName evidence="9">Type II secretion system protein I</fullName>
        <shortName evidence="9">T2SS minor pseudopilin I</shortName>
    </recommendedName>
</protein>
<organism evidence="11 12">
    <name type="scientific">Marinobacter oulmenensis</name>
    <dbReference type="NCBI Taxonomy" id="643747"/>
    <lineage>
        <taxon>Bacteria</taxon>
        <taxon>Pseudomonadati</taxon>
        <taxon>Pseudomonadota</taxon>
        <taxon>Gammaproteobacteria</taxon>
        <taxon>Pseudomonadales</taxon>
        <taxon>Marinobacteraceae</taxon>
        <taxon>Marinobacter</taxon>
    </lineage>
</organism>
<dbReference type="Pfam" id="PF02501">
    <property type="entry name" value="T2SSI"/>
    <property type="match status" value="1"/>
</dbReference>
<keyword evidence="7 9" id="KW-1133">Transmembrane helix</keyword>
<comment type="PTM">
    <text evidence="9">Cleaved by prepilin peptidase.</text>
</comment>
<dbReference type="Gene3D" id="3.30.1300.30">
    <property type="entry name" value="GSPII I/J protein-like"/>
    <property type="match status" value="1"/>
</dbReference>
<evidence type="ECO:0000256" key="4">
    <source>
        <dbReference type="ARBA" id="ARBA00022481"/>
    </source>
</evidence>
<feature type="transmembrane region" description="Helical" evidence="9">
    <location>
        <begin position="12"/>
        <end position="31"/>
    </location>
</feature>
<dbReference type="InterPro" id="IPR010052">
    <property type="entry name" value="T2SS_protein-GspI"/>
</dbReference>
<evidence type="ECO:0000256" key="6">
    <source>
        <dbReference type="ARBA" id="ARBA00022692"/>
    </source>
</evidence>
<name>A0A840U455_9GAMM</name>
<dbReference type="GO" id="GO:0015627">
    <property type="term" value="C:type II protein secretion system complex"/>
    <property type="evidence" value="ECO:0007669"/>
    <property type="project" value="UniProtKB-UniRule"/>
</dbReference>
<comment type="subunit">
    <text evidence="9">Type II secretion is composed of four main components: the outer membrane complex, the inner membrane complex, the cytoplasmic secretion ATPase and the periplasm-spanning pseudopilus.</text>
</comment>
<comment type="caution">
    <text evidence="11">The sequence shown here is derived from an EMBL/GenBank/DDBJ whole genome shotgun (WGS) entry which is preliminary data.</text>
</comment>
<comment type="subcellular location">
    <subcellularLocation>
        <location evidence="1 9">Cell inner membrane</location>
        <topology evidence="1 9">Single-pass membrane protein</topology>
    </subcellularLocation>
</comment>
<comment type="similarity">
    <text evidence="2 9">Belongs to the GSP I family.</text>
</comment>
<dbReference type="NCBIfam" id="TIGR02532">
    <property type="entry name" value="IV_pilin_GFxxxE"/>
    <property type="match status" value="1"/>
</dbReference>
<dbReference type="InterPro" id="IPR045584">
    <property type="entry name" value="Pilin-like"/>
</dbReference>
<dbReference type="GO" id="GO:0005886">
    <property type="term" value="C:plasma membrane"/>
    <property type="evidence" value="ECO:0007669"/>
    <property type="project" value="UniProtKB-SubCell"/>
</dbReference>
<dbReference type="SUPFAM" id="SSF54523">
    <property type="entry name" value="Pili subunits"/>
    <property type="match status" value="2"/>
</dbReference>
<dbReference type="PROSITE" id="PS00409">
    <property type="entry name" value="PROKAR_NTER_METHYL"/>
    <property type="match status" value="1"/>
</dbReference>
<dbReference type="GO" id="GO:0015628">
    <property type="term" value="P:protein secretion by the type II secretion system"/>
    <property type="evidence" value="ECO:0007669"/>
    <property type="project" value="UniProtKB-UniRule"/>
</dbReference>
<evidence type="ECO:0000256" key="9">
    <source>
        <dbReference type="RuleBase" id="RU368030"/>
    </source>
</evidence>
<evidence type="ECO:0000313" key="11">
    <source>
        <dbReference type="EMBL" id="MBB5320494.1"/>
    </source>
</evidence>
<reference evidence="11 12" key="1">
    <citation type="submission" date="2020-08" db="EMBL/GenBank/DDBJ databases">
        <title>Genomic Encyclopedia of Type Strains, Phase IV (KMG-IV): sequencing the most valuable type-strain genomes for metagenomic binning, comparative biology and taxonomic classification.</title>
        <authorList>
            <person name="Goeker M."/>
        </authorList>
    </citation>
    <scope>NUCLEOTIDE SEQUENCE [LARGE SCALE GENOMIC DNA]</scope>
    <source>
        <strain evidence="11 12">DSM 22359</strain>
    </source>
</reference>
<evidence type="ECO:0000256" key="7">
    <source>
        <dbReference type="ARBA" id="ARBA00022989"/>
    </source>
</evidence>
<evidence type="ECO:0000256" key="2">
    <source>
        <dbReference type="ARBA" id="ARBA00008358"/>
    </source>
</evidence>
<evidence type="ECO:0000256" key="3">
    <source>
        <dbReference type="ARBA" id="ARBA00022475"/>
    </source>
</evidence>
<evidence type="ECO:0000256" key="5">
    <source>
        <dbReference type="ARBA" id="ARBA00022519"/>
    </source>
</evidence>
<keyword evidence="4 9" id="KW-0488">Methylation</keyword>
<dbReference type="Proteomes" id="UP000591735">
    <property type="component" value="Unassembled WGS sequence"/>
</dbReference>
<proteinExistence type="inferred from homology"/>
<feature type="domain" description="Type II secretion system protein GspI C-terminal" evidence="10">
    <location>
        <begin position="41"/>
        <end position="121"/>
    </location>
</feature>
<sequence>MKGSHGFTLLEVMVAVLVFGLVATAAARVAGNYITGYERIRDKTLAGWIADNEINRFRLQDNLPEVSETSRDLSYGGADWRLETEISATSEAGMRRVEVTVGRYSADRAQSHPVLNVSAFLGNGR</sequence>
<evidence type="ECO:0000256" key="8">
    <source>
        <dbReference type="ARBA" id="ARBA00023136"/>
    </source>
</evidence>
<evidence type="ECO:0000313" key="12">
    <source>
        <dbReference type="Proteomes" id="UP000591735"/>
    </source>
</evidence>
<accession>A0A840U455</accession>
<keyword evidence="12" id="KW-1185">Reference proteome</keyword>
<dbReference type="RefSeq" id="WP_183700340.1">
    <property type="nucleotide sequence ID" value="NZ_JACHFE010000002.1"/>
</dbReference>
<dbReference type="NCBIfam" id="TIGR01707">
    <property type="entry name" value="gspI"/>
    <property type="match status" value="1"/>
</dbReference>
<dbReference type="Pfam" id="PF07963">
    <property type="entry name" value="N_methyl"/>
    <property type="match status" value="1"/>
</dbReference>
<dbReference type="PANTHER" id="PTHR38779:SF2">
    <property type="entry name" value="TYPE II SECRETION SYSTEM PROTEIN I-RELATED"/>
    <property type="match status" value="1"/>
</dbReference>
<keyword evidence="6 9" id="KW-0812">Transmembrane</keyword>
<dbReference type="AlphaFoldDB" id="A0A840U455"/>
<evidence type="ECO:0000256" key="1">
    <source>
        <dbReference type="ARBA" id="ARBA00004377"/>
    </source>
</evidence>
<gene>
    <name evidence="11" type="ORF">HNR38_000966</name>
</gene>
<dbReference type="InterPro" id="IPR003413">
    <property type="entry name" value="T2SS_GspI_C"/>
</dbReference>
<dbReference type="EMBL" id="JACHFE010000002">
    <property type="protein sequence ID" value="MBB5320494.1"/>
    <property type="molecule type" value="Genomic_DNA"/>
</dbReference>
<dbReference type="PANTHER" id="PTHR38779">
    <property type="entry name" value="TYPE II SECRETION SYSTEM PROTEIN I-RELATED"/>
    <property type="match status" value="1"/>
</dbReference>
<evidence type="ECO:0000259" key="10">
    <source>
        <dbReference type="Pfam" id="PF02501"/>
    </source>
</evidence>
<keyword evidence="5 9" id="KW-0997">Cell inner membrane</keyword>
<keyword evidence="8 9" id="KW-0472">Membrane</keyword>
<dbReference type="InterPro" id="IPR012902">
    <property type="entry name" value="N_methyl_site"/>
</dbReference>
<comment type="function">
    <text evidence="9">Component of the type II secretion system required for the energy-dependent secretion of extracellular factors such as proteases and toxins from the periplasm.</text>
</comment>
<keyword evidence="3" id="KW-1003">Cell membrane</keyword>